<dbReference type="PANTHER" id="PTHR48073:SF2">
    <property type="entry name" value="O-SUCCINYLBENZOATE SYNTHASE"/>
    <property type="match status" value="1"/>
</dbReference>
<evidence type="ECO:0000256" key="1">
    <source>
        <dbReference type="ARBA" id="ARBA00008031"/>
    </source>
</evidence>
<dbReference type="Proteomes" id="UP000064967">
    <property type="component" value="Chromosome"/>
</dbReference>
<dbReference type="GO" id="GO:0006518">
    <property type="term" value="P:peptide metabolic process"/>
    <property type="evidence" value="ECO:0007669"/>
    <property type="project" value="UniProtKB-ARBA"/>
</dbReference>
<dbReference type="SFLD" id="SFLDF00009">
    <property type="entry name" value="o-succinylbenzoate_synthase"/>
    <property type="match status" value="1"/>
</dbReference>
<evidence type="ECO:0000256" key="4">
    <source>
        <dbReference type="ARBA" id="ARBA00023235"/>
    </source>
</evidence>
<feature type="binding site" evidence="6">
    <location>
        <position position="221"/>
    </location>
    <ligand>
        <name>Mg(2+)</name>
        <dbReference type="ChEBI" id="CHEBI:18420"/>
    </ligand>
</feature>
<dbReference type="CDD" id="cd03319">
    <property type="entry name" value="L-Ala-DL-Glu_epimerase"/>
    <property type="match status" value="1"/>
</dbReference>
<dbReference type="Gene3D" id="3.20.20.120">
    <property type="entry name" value="Enolase-like C-terminal domain"/>
    <property type="match status" value="1"/>
</dbReference>
<dbReference type="Pfam" id="PF02746">
    <property type="entry name" value="MR_MLE_N"/>
    <property type="match status" value="1"/>
</dbReference>
<keyword evidence="4 7" id="KW-0413">Isomerase</keyword>
<dbReference type="InterPro" id="IPR029017">
    <property type="entry name" value="Enolase-like_N"/>
</dbReference>
<dbReference type="InterPro" id="IPR029065">
    <property type="entry name" value="Enolase_C-like"/>
</dbReference>
<dbReference type="RefSeq" id="WP_146654274.1">
    <property type="nucleotide sequence ID" value="NZ_CP012333.1"/>
</dbReference>
<evidence type="ECO:0000313" key="9">
    <source>
        <dbReference type="EMBL" id="AKV03513.1"/>
    </source>
</evidence>
<evidence type="ECO:0000256" key="7">
    <source>
        <dbReference type="RuleBase" id="RU366006"/>
    </source>
</evidence>
<dbReference type="InterPro" id="IPR034603">
    <property type="entry name" value="Dipeptide_epimerase"/>
</dbReference>
<dbReference type="SUPFAM" id="SSF54826">
    <property type="entry name" value="Enolase N-terminal domain-like"/>
    <property type="match status" value="1"/>
</dbReference>
<dbReference type="SMART" id="SM00922">
    <property type="entry name" value="MR_MLE"/>
    <property type="match status" value="1"/>
</dbReference>
<dbReference type="EMBL" id="CP012333">
    <property type="protein sequence ID" value="AKV03513.1"/>
    <property type="molecule type" value="Genomic_DNA"/>
</dbReference>
<dbReference type="Gene3D" id="3.30.390.10">
    <property type="entry name" value="Enolase-like, N-terminal domain"/>
    <property type="match status" value="1"/>
</dbReference>
<evidence type="ECO:0000256" key="6">
    <source>
        <dbReference type="PIRSR" id="PIRSR634603-3"/>
    </source>
</evidence>
<dbReference type="GO" id="GO:0046872">
    <property type="term" value="F:metal ion binding"/>
    <property type="evidence" value="ECO:0007669"/>
    <property type="project" value="UniProtKB-KW"/>
</dbReference>
<name>A0A0K1QCQ8_9BACT</name>
<accession>A0A0K1QCQ8</accession>
<dbReference type="KEGG" id="llu:AKJ09_10176"/>
<feature type="domain" description="Mandelate racemase/muconate lactonizing enzyme C-terminal" evidence="8">
    <location>
        <begin position="146"/>
        <end position="242"/>
    </location>
</feature>
<dbReference type="InterPro" id="IPR013342">
    <property type="entry name" value="Mandelate_racemase_C"/>
</dbReference>
<evidence type="ECO:0000256" key="5">
    <source>
        <dbReference type="PIRSR" id="PIRSR634603-1"/>
    </source>
</evidence>
<comment type="cofactor">
    <cofactor evidence="6 7">
        <name>Mg(2+)</name>
        <dbReference type="ChEBI" id="CHEBI:18420"/>
    </cofactor>
    <text evidence="6 7">Binds 1 Mg(2+) ion per subunit.</text>
</comment>
<dbReference type="EC" id="5.1.1.-" evidence="7"/>
<dbReference type="OrthoDB" id="9775391at2"/>
<evidence type="ECO:0000259" key="8">
    <source>
        <dbReference type="SMART" id="SM00922"/>
    </source>
</evidence>
<organism evidence="9 10">
    <name type="scientific">Labilithrix luteola</name>
    <dbReference type="NCBI Taxonomy" id="1391654"/>
    <lineage>
        <taxon>Bacteria</taxon>
        <taxon>Pseudomonadati</taxon>
        <taxon>Myxococcota</taxon>
        <taxon>Polyangia</taxon>
        <taxon>Polyangiales</taxon>
        <taxon>Labilitrichaceae</taxon>
        <taxon>Labilithrix</taxon>
    </lineage>
</organism>
<evidence type="ECO:0000256" key="3">
    <source>
        <dbReference type="ARBA" id="ARBA00022842"/>
    </source>
</evidence>
<feature type="binding site" evidence="6">
    <location>
        <position position="193"/>
    </location>
    <ligand>
        <name>Mg(2+)</name>
        <dbReference type="ChEBI" id="CHEBI:18420"/>
    </ligand>
</feature>
<keyword evidence="10" id="KW-1185">Reference proteome</keyword>
<dbReference type="SFLD" id="SFLDS00001">
    <property type="entry name" value="Enolase"/>
    <property type="match status" value="1"/>
</dbReference>
<dbReference type="AlphaFoldDB" id="A0A0K1QCQ8"/>
<protein>
    <recommendedName>
        <fullName evidence="7">Dipeptide epimerase</fullName>
        <ecNumber evidence="7">5.1.1.-</ecNumber>
    </recommendedName>
</protein>
<feature type="binding site" evidence="6">
    <location>
        <position position="246"/>
    </location>
    <ligand>
        <name>Mg(2+)</name>
        <dbReference type="ChEBI" id="CHEBI:18420"/>
    </ligand>
</feature>
<feature type="active site" description="Proton acceptor; specific for (R)-substrate epimerization" evidence="5">
    <location>
        <position position="165"/>
    </location>
</feature>
<dbReference type="PANTHER" id="PTHR48073">
    <property type="entry name" value="O-SUCCINYLBENZOATE SYNTHASE-RELATED"/>
    <property type="match status" value="1"/>
</dbReference>
<dbReference type="STRING" id="1391654.AKJ09_10176"/>
<evidence type="ECO:0000313" key="10">
    <source>
        <dbReference type="Proteomes" id="UP000064967"/>
    </source>
</evidence>
<feature type="active site" description="Proton acceptor; specific for (S)-substrate epimerization" evidence="5">
    <location>
        <position position="270"/>
    </location>
</feature>
<dbReference type="GO" id="GO:0016855">
    <property type="term" value="F:racemase and epimerase activity, acting on amino acids and derivatives"/>
    <property type="evidence" value="ECO:0007669"/>
    <property type="project" value="UniProtKB-UniRule"/>
</dbReference>
<proteinExistence type="inferred from homology"/>
<gene>
    <name evidence="9" type="ORF">AKJ09_10176</name>
</gene>
<evidence type="ECO:0000256" key="2">
    <source>
        <dbReference type="ARBA" id="ARBA00022723"/>
    </source>
</evidence>
<dbReference type="SFLD" id="SFLDG00180">
    <property type="entry name" value="muconate_cycloisomerase"/>
    <property type="match status" value="1"/>
</dbReference>
<reference evidence="9 10" key="1">
    <citation type="submission" date="2015-08" db="EMBL/GenBank/DDBJ databases">
        <authorList>
            <person name="Babu N.S."/>
            <person name="Beckwith C.J."/>
            <person name="Beseler K.G."/>
            <person name="Brison A."/>
            <person name="Carone J.V."/>
            <person name="Caskin T.P."/>
            <person name="Diamond M."/>
            <person name="Durham M.E."/>
            <person name="Foxe J.M."/>
            <person name="Go M."/>
            <person name="Henderson B.A."/>
            <person name="Jones I.B."/>
            <person name="McGettigan J.A."/>
            <person name="Micheletti S.J."/>
            <person name="Nasrallah M.E."/>
            <person name="Ortiz D."/>
            <person name="Piller C.R."/>
            <person name="Privatt S.R."/>
            <person name="Schneider S.L."/>
            <person name="Sharp S."/>
            <person name="Smith T.C."/>
            <person name="Stanton J.D."/>
            <person name="Ullery H.E."/>
            <person name="Wilson R.J."/>
            <person name="Serrano M.G."/>
            <person name="Buck G."/>
            <person name="Lee V."/>
            <person name="Wang Y."/>
            <person name="Carvalho R."/>
            <person name="Voegtly L."/>
            <person name="Shi R."/>
            <person name="Duckworth R."/>
            <person name="Johnson A."/>
            <person name="Loviza R."/>
            <person name="Walstead R."/>
            <person name="Shah Z."/>
            <person name="Kiflezghi M."/>
            <person name="Wade K."/>
            <person name="Ball S.L."/>
            <person name="Bradley K.W."/>
            <person name="Asai D.J."/>
            <person name="Bowman C.A."/>
            <person name="Russell D.A."/>
            <person name="Pope W.H."/>
            <person name="Jacobs-Sera D."/>
            <person name="Hendrix R.W."/>
            <person name="Hatfull G.F."/>
        </authorList>
    </citation>
    <scope>NUCLEOTIDE SEQUENCE [LARGE SCALE GENOMIC DNA]</scope>
    <source>
        <strain evidence="9 10">DSM 27648</strain>
    </source>
</reference>
<dbReference type="InterPro" id="IPR013341">
    <property type="entry name" value="Mandelate_racemase_N_dom"/>
</dbReference>
<keyword evidence="2 6" id="KW-0479">Metal-binding</keyword>
<keyword evidence="3 6" id="KW-0460">Magnesium</keyword>
<dbReference type="SUPFAM" id="SSF51604">
    <property type="entry name" value="Enolase C-terminal domain-like"/>
    <property type="match status" value="1"/>
</dbReference>
<comment type="similarity">
    <text evidence="1 7">Belongs to the mandelate racemase/muconate lactonizing enzyme family.</text>
</comment>
<dbReference type="InterPro" id="IPR036849">
    <property type="entry name" value="Enolase-like_C_sf"/>
</dbReference>
<dbReference type="Pfam" id="PF13378">
    <property type="entry name" value="MR_MLE_C"/>
    <property type="match status" value="1"/>
</dbReference>
<sequence>MASSPGTTIVDLRFRPLDIAMAKAFGIAGGAQELARNVLVEVTLSSGVRGYGEAAPLPPFNGETQEGALAALEHAKARILGQDAAAWRALSERIRDAANSSASAACALETAVLDALVRALGTSLRVFFGGAEEKLVTDVTITTGTVEEAAHEARRFSAFETLKIKVGASDVDHDEVRVRTVHHARPDARLLLDANGGFSVDEAIRLAQRLARAGVSIALFEQPVAPGSWDALAEVRRETGLFVAADESVTSPHDVPLAVAAKAIDAVNIKLMKSGPAQALDIAAAARACGLRPMIGGMVEARLAMGTSACLAAGLGGFAFIDLDTPLFLADDPFDGGYRYEGAVLDLSPITLGHGCVPRA</sequence>